<evidence type="ECO:0000313" key="2">
    <source>
        <dbReference type="Proteomes" id="UP001227268"/>
    </source>
</evidence>
<protein>
    <submittedName>
        <fullName evidence="1">Uncharacterized protein</fullName>
    </submittedName>
</protein>
<comment type="caution">
    <text evidence="1">The sequence shown here is derived from an EMBL/GenBank/DDBJ whole genome shotgun (WGS) entry which is preliminary data.</text>
</comment>
<dbReference type="Proteomes" id="UP001227268">
    <property type="component" value="Unassembled WGS sequence"/>
</dbReference>
<gene>
    <name evidence="1" type="ORF">QFC21_006017</name>
</gene>
<reference evidence="1" key="1">
    <citation type="submission" date="2023-04" db="EMBL/GenBank/DDBJ databases">
        <title>Draft Genome sequencing of Naganishia species isolated from polar environments using Oxford Nanopore Technology.</title>
        <authorList>
            <person name="Leo P."/>
            <person name="Venkateswaran K."/>
        </authorList>
    </citation>
    <scope>NUCLEOTIDE SEQUENCE</scope>
    <source>
        <strain evidence="1">MNA-CCFEE 5423</strain>
    </source>
</reference>
<evidence type="ECO:0000313" key="1">
    <source>
        <dbReference type="EMBL" id="KAJ9094478.1"/>
    </source>
</evidence>
<organism evidence="1 2">
    <name type="scientific">Naganishia friedmannii</name>
    <dbReference type="NCBI Taxonomy" id="89922"/>
    <lineage>
        <taxon>Eukaryota</taxon>
        <taxon>Fungi</taxon>
        <taxon>Dikarya</taxon>
        <taxon>Basidiomycota</taxon>
        <taxon>Agaricomycotina</taxon>
        <taxon>Tremellomycetes</taxon>
        <taxon>Filobasidiales</taxon>
        <taxon>Filobasidiaceae</taxon>
        <taxon>Naganishia</taxon>
    </lineage>
</organism>
<sequence>MNAPPAPVRRPEEAYQMAEFFTRRRRSSSSHTSMQDASVERERTMMMMPAEEYGEEQVDAYVAEDQQGFTQESRGKVPTTLYVHLFPPWLLIKGARHPTSQDIRIKHPRLRLAASFFLFGVLNNILYVLILSAALDLVPATTPAGLVAFTNICPSLLTKLFWPYLSHGAVHYKLRISICTAASGAGMLIISTCNSTGLRLLGIAVASFSSGLGEMTFLQLTTTLPTPSLSRDAIGAWSSGTGGAGIAGAGLWWGLRSLGVQRGLAFASFLPWAFPVVFFGLFPASYRPGVTQDDYTGSGRHAIFTVDDDDDGGEDEDEDNDDDDLSAHIARKVKLPPVPLHAEDATLSTEEKIELVKPLLLRYMLPLFLVYAFEYIINTGVAPTLAFPPPSTGVWSRVFKSIRDYYPFWSLTYQTFVFLSRSSLSLGLAPLPKRLLFLPAACQAIIMTLLSLQASHYIFSPAQARPHHGQPAQAAHSSSWWSWVVGWLHNTTTSTIPTGGAEQQIPTDRAISVVFALICLEGLMGGTGYCMTYYHIGREDDHDHGEQVHGYERVAENGQQVDDESALHDSGSTAGEKAKRKARKEFRMAAAGAADSLGIVFASLISMPVEVALCNAQVKAGSSICKEL</sequence>
<keyword evidence="2" id="KW-1185">Reference proteome</keyword>
<accession>A0ACC2V549</accession>
<dbReference type="EMBL" id="JASBWT010000025">
    <property type="protein sequence ID" value="KAJ9094478.1"/>
    <property type="molecule type" value="Genomic_DNA"/>
</dbReference>
<proteinExistence type="predicted"/>
<name>A0ACC2V549_9TREE</name>